<dbReference type="GO" id="GO:0005794">
    <property type="term" value="C:Golgi apparatus"/>
    <property type="evidence" value="ECO:0007669"/>
    <property type="project" value="TreeGrafter"/>
</dbReference>
<sequence length="666" mass="73142">MRVKQIWDHVPLPSKLKILWERFTYSRLTAAYLAFSILHCLVQVAFQAQAFSINAQAASFLWGILIQGNATSFGFPVLGPDLRWCDSVPSGASDSSCEVIWDGTPSNMETTMQMEENSVPTSTIASSAPSILSSPASTTSPVPSTASDTGELTITLTIVPLATHTVSPSPAEVNDSSHRPAQGDSVVISETESWVKRSSLGTIEAVQVNGTTQVVIQGLGNTDRNVTLDRSCLWALNWPVMTLEDTKREDITFIAFQFWVLGMSVVALLNESIPHIIASLLTHALATAWGSFQIAQTADFRQDFNRLTVYGACNHEQLLPTYWKARGDAEIASLVLNVVALILSLFLSWRLIKLFGWQTFKRVGASLTINRIYKAVLSLSIVIQLSLFFIVASMGLWIDQIWNGEIAKLAPRTEVYKAVVIIVFILLIPWLAMGWFAVRRELKVPMLIFIILSFLYMAGWGSMFASPTFRWTFVQWRFFGLVATASVALTMVTFILAIVCRMNFGKGLPRYLNAEQPLPGDDFISVTQTREVQSDVEKVAFPSSDTAIPTYSAAFGSGQNVPIPSQMFPTRTLGPRFYNPSNVPFDPQPGAALVAAPSLAHTRSPSGVIGGSLPQYADLVRSGSQNSERSLSSVGNTESNASHQRTESQASVKSEFSMTGRRWIIE</sequence>
<dbReference type="Proteomes" id="UP000027265">
    <property type="component" value="Unassembled WGS sequence"/>
</dbReference>
<protein>
    <submittedName>
        <fullName evidence="3">Uncharacterized protein</fullName>
    </submittedName>
</protein>
<dbReference type="STRING" id="933084.A0A067PX02"/>
<feature type="transmembrane region" description="Helical" evidence="2">
    <location>
        <begin position="445"/>
        <end position="466"/>
    </location>
</feature>
<keyword evidence="2" id="KW-0812">Transmembrane</keyword>
<organism evidence="3 4">
    <name type="scientific">Jaapia argillacea MUCL 33604</name>
    <dbReference type="NCBI Taxonomy" id="933084"/>
    <lineage>
        <taxon>Eukaryota</taxon>
        <taxon>Fungi</taxon>
        <taxon>Dikarya</taxon>
        <taxon>Basidiomycota</taxon>
        <taxon>Agaricomycotina</taxon>
        <taxon>Agaricomycetes</taxon>
        <taxon>Agaricomycetidae</taxon>
        <taxon>Jaapiales</taxon>
        <taxon>Jaapiaceae</taxon>
        <taxon>Jaapia</taxon>
    </lineage>
</organism>
<feature type="transmembrane region" description="Helical" evidence="2">
    <location>
        <begin position="418"/>
        <end position="438"/>
    </location>
</feature>
<feature type="transmembrane region" description="Helical" evidence="2">
    <location>
        <begin position="372"/>
        <end position="398"/>
    </location>
</feature>
<dbReference type="InParanoid" id="A0A067PX02"/>
<keyword evidence="2" id="KW-1133">Transmembrane helix</keyword>
<reference evidence="4" key="1">
    <citation type="journal article" date="2014" name="Proc. Natl. Acad. Sci. U.S.A.">
        <title>Extensive sampling of basidiomycete genomes demonstrates inadequacy of the white-rot/brown-rot paradigm for wood decay fungi.</title>
        <authorList>
            <person name="Riley R."/>
            <person name="Salamov A.A."/>
            <person name="Brown D.W."/>
            <person name="Nagy L.G."/>
            <person name="Floudas D."/>
            <person name="Held B.W."/>
            <person name="Levasseur A."/>
            <person name="Lombard V."/>
            <person name="Morin E."/>
            <person name="Otillar R."/>
            <person name="Lindquist E.A."/>
            <person name="Sun H."/>
            <person name="LaButti K.M."/>
            <person name="Schmutz J."/>
            <person name="Jabbour D."/>
            <person name="Luo H."/>
            <person name="Baker S.E."/>
            <person name="Pisabarro A.G."/>
            <person name="Walton J.D."/>
            <person name="Blanchette R.A."/>
            <person name="Henrissat B."/>
            <person name="Martin F."/>
            <person name="Cullen D."/>
            <person name="Hibbett D.S."/>
            <person name="Grigoriev I.V."/>
        </authorList>
    </citation>
    <scope>NUCLEOTIDE SEQUENCE [LARGE SCALE GENOMIC DNA]</scope>
    <source>
        <strain evidence="4">MUCL 33604</strain>
    </source>
</reference>
<evidence type="ECO:0000313" key="3">
    <source>
        <dbReference type="EMBL" id="KDQ54861.1"/>
    </source>
</evidence>
<feature type="transmembrane region" description="Helical" evidence="2">
    <location>
        <begin position="251"/>
        <end position="269"/>
    </location>
</feature>
<dbReference type="HOGENOM" id="CLU_021809_1_0_1"/>
<feature type="compositionally biased region" description="Low complexity" evidence="1">
    <location>
        <begin position="123"/>
        <end position="147"/>
    </location>
</feature>
<dbReference type="InterPro" id="IPR040410">
    <property type="entry name" value="UPF0658_Golgi"/>
</dbReference>
<keyword evidence="4" id="KW-1185">Reference proteome</keyword>
<dbReference type="AlphaFoldDB" id="A0A067PX02"/>
<evidence type="ECO:0000313" key="4">
    <source>
        <dbReference type="Proteomes" id="UP000027265"/>
    </source>
</evidence>
<feature type="region of interest" description="Disordered" evidence="1">
    <location>
        <begin position="620"/>
        <end position="655"/>
    </location>
</feature>
<dbReference type="OrthoDB" id="2448307at2759"/>
<feature type="transmembrane region" description="Helical" evidence="2">
    <location>
        <begin position="331"/>
        <end position="352"/>
    </location>
</feature>
<dbReference type="PANTHER" id="PTHR34391">
    <property type="entry name" value="UPF0658 GOLGI APPARATUS MEMBRANE PROTEIN C1952.10C-RELATED"/>
    <property type="match status" value="1"/>
</dbReference>
<feature type="transmembrane region" description="Helical" evidence="2">
    <location>
        <begin position="478"/>
        <end position="500"/>
    </location>
</feature>
<dbReference type="EMBL" id="KL197727">
    <property type="protein sequence ID" value="KDQ54861.1"/>
    <property type="molecule type" value="Genomic_DNA"/>
</dbReference>
<evidence type="ECO:0000256" key="2">
    <source>
        <dbReference type="SAM" id="Phobius"/>
    </source>
</evidence>
<dbReference type="PANTHER" id="PTHR34391:SF2">
    <property type="entry name" value="TRP C-TERMINAL DOMAIN-CONTAINING PROTEIN"/>
    <property type="match status" value="1"/>
</dbReference>
<accession>A0A067PX02</accession>
<gene>
    <name evidence="3" type="ORF">JAAARDRAFT_37975</name>
</gene>
<evidence type="ECO:0000256" key="1">
    <source>
        <dbReference type="SAM" id="MobiDB-lite"/>
    </source>
</evidence>
<proteinExistence type="predicted"/>
<feature type="compositionally biased region" description="Polar residues" evidence="1">
    <location>
        <begin position="622"/>
        <end position="655"/>
    </location>
</feature>
<keyword evidence="2" id="KW-0472">Membrane</keyword>
<name>A0A067PX02_9AGAM</name>
<feature type="region of interest" description="Disordered" evidence="1">
    <location>
        <begin position="123"/>
        <end position="148"/>
    </location>
</feature>